<gene>
    <name evidence="2" type="ORF">PVAP13_7KG347840</name>
</gene>
<comment type="caution">
    <text evidence="2">The sequence shown here is derived from an EMBL/GenBank/DDBJ whole genome shotgun (WGS) entry which is preliminary data.</text>
</comment>
<dbReference type="Proteomes" id="UP000823388">
    <property type="component" value="Chromosome 7K"/>
</dbReference>
<sequence>MVVDRLAMLGAGGGRPQDDSGLKSWWRHGLRHLLGYWHCPTPPLPQDEAVVACSQRCLSCLQRCLAKCSASRTPHLTLISSLGFTSISRQR</sequence>
<evidence type="ECO:0000313" key="3">
    <source>
        <dbReference type="Proteomes" id="UP000823388"/>
    </source>
</evidence>
<keyword evidence="3" id="KW-1185">Reference proteome</keyword>
<evidence type="ECO:0000256" key="1">
    <source>
        <dbReference type="SAM" id="MobiDB-lite"/>
    </source>
</evidence>
<organism evidence="2 3">
    <name type="scientific">Panicum virgatum</name>
    <name type="common">Blackwell switchgrass</name>
    <dbReference type="NCBI Taxonomy" id="38727"/>
    <lineage>
        <taxon>Eukaryota</taxon>
        <taxon>Viridiplantae</taxon>
        <taxon>Streptophyta</taxon>
        <taxon>Embryophyta</taxon>
        <taxon>Tracheophyta</taxon>
        <taxon>Spermatophyta</taxon>
        <taxon>Magnoliopsida</taxon>
        <taxon>Liliopsida</taxon>
        <taxon>Poales</taxon>
        <taxon>Poaceae</taxon>
        <taxon>PACMAD clade</taxon>
        <taxon>Panicoideae</taxon>
        <taxon>Panicodae</taxon>
        <taxon>Paniceae</taxon>
        <taxon>Panicinae</taxon>
        <taxon>Panicum</taxon>
        <taxon>Panicum sect. Hiantes</taxon>
    </lineage>
</organism>
<accession>A0A8T0QI03</accession>
<reference evidence="2" key="1">
    <citation type="submission" date="2020-05" db="EMBL/GenBank/DDBJ databases">
        <title>WGS assembly of Panicum virgatum.</title>
        <authorList>
            <person name="Lovell J.T."/>
            <person name="Jenkins J."/>
            <person name="Shu S."/>
            <person name="Juenger T.E."/>
            <person name="Schmutz J."/>
        </authorList>
    </citation>
    <scope>NUCLEOTIDE SEQUENCE</scope>
    <source>
        <strain evidence="2">AP13</strain>
    </source>
</reference>
<evidence type="ECO:0000313" key="2">
    <source>
        <dbReference type="EMBL" id="KAG2574767.1"/>
    </source>
</evidence>
<dbReference type="AlphaFoldDB" id="A0A8T0QI03"/>
<name>A0A8T0QI03_PANVG</name>
<proteinExistence type="predicted"/>
<dbReference type="EMBL" id="CM029049">
    <property type="protein sequence ID" value="KAG2574767.1"/>
    <property type="molecule type" value="Genomic_DNA"/>
</dbReference>
<feature type="region of interest" description="Disordered" evidence="1">
    <location>
        <begin position="1"/>
        <end position="20"/>
    </location>
</feature>
<protein>
    <submittedName>
        <fullName evidence="2">Uncharacterized protein</fullName>
    </submittedName>
</protein>